<comment type="caution">
    <text evidence="2">The sequence shown here is derived from an EMBL/GenBank/DDBJ whole genome shotgun (WGS) entry which is preliminary data.</text>
</comment>
<dbReference type="EMBL" id="JAPFRF010000615">
    <property type="protein sequence ID" value="KAJ7300328.1"/>
    <property type="molecule type" value="Genomic_DNA"/>
</dbReference>
<evidence type="ECO:0000313" key="2">
    <source>
        <dbReference type="EMBL" id="KAJ7300328.1"/>
    </source>
</evidence>
<dbReference type="InterPro" id="IPR027417">
    <property type="entry name" value="P-loop_NTPase"/>
</dbReference>
<evidence type="ECO:0000256" key="1">
    <source>
        <dbReference type="ARBA" id="ARBA00022448"/>
    </source>
</evidence>
<organism evidence="2 3">
    <name type="scientific">Phrynocephalus forsythii</name>
    <dbReference type="NCBI Taxonomy" id="171643"/>
    <lineage>
        <taxon>Eukaryota</taxon>
        <taxon>Metazoa</taxon>
        <taxon>Chordata</taxon>
        <taxon>Craniata</taxon>
        <taxon>Vertebrata</taxon>
        <taxon>Euteleostomi</taxon>
        <taxon>Lepidosauria</taxon>
        <taxon>Squamata</taxon>
        <taxon>Bifurcata</taxon>
        <taxon>Unidentata</taxon>
        <taxon>Episquamata</taxon>
        <taxon>Toxicofera</taxon>
        <taxon>Iguania</taxon>
        <taxon>Acrodonta</taxon>
        <taxon>Agamidae</taxon>
        <taxon>Agaminae</taxon>
        <taxon>Phrynocephalus</taxon>
    </lineage>
</organism>
<gene>
    <name evidence="2" type="ORF">JRQ81_000027</name>
</gene>
<dbReference type="Gene3D" id="3.40.50.300">
    <property type="entry name" value="P-loop containing nucleotide triphosphate hydrolases"/>
    <property type="match status" value="1"/>
</dbReference>
<reference evidence="2" key="1">
    <citation type="journal article" date="2023" name="DNA Res.">
        <title>Chromosome-level genome assembly of Phrynocephalus forsythii using third-generation DNA sequencing and Hi-C analysis.</title>
        <authorList>
            <person name="Qi Y."/>
            <person name="Zhao W."/>
            <person name="Zhao Y."/>
            <person name="Niu C."/>
            <person name="Cao S."/>
            <person name="Zhang Y."/>
        </authorList>
    </citation>
    <scope>NUCLEOTIDE SEQUENCE</scope>
    <source>
        <tissue evidence="2">Muscle</tissue>
    </source>
</reference>
<keyword evidence="1" id="KW-0813">Transport</keyword>
<evidence type="ECO:0008006" key="4">
    <source>
        <dbReference type="Google" id="ProtNLM"/>
    </source>
</evidence>
<dbReference type="Proteomes" id="UP001142489">
    <property type="component" value="Unassembled WGS sequence"/>
</dbReference>
<dbReference type="SUPFAM" id="SSF52540">
    <property type="entry name" value="P-loop containing nucleoside triphosphate hydrolases"/>
    <property type="match status" value="1"/>
</dbReference>
<keyword evidence="3" id="KW-1185">Reference proteome</keyword>
<protein>
    <recommendedName>
        <fullName evidence="4">ABC transporter family G domain-containing protein</fullName>
    </recommendedName>
</protein>
<sequence length="220" mass="24631">MFLSRINWPTLAGICRFFTVETIEFVQRCALWQRCMPQSDAVQGRDSYVDYILHMFGLKRIENERVGTLADGIKDSDRNRLATAEIAMGTYSVLLYDQTSSGQDSLITYDLLQMLQSVVHVQHCAAVISLVQISPESFDLFDRVILLSEDVLVTEAPSVESCACVRVGDKVTGVCVRSEEFQYVESSDSASKVSNMLKASYSSILLQLERNLDEVGHLVI</sequence>
<dbReference type="AlphaFoldDB" id="A0A9Q1AQ59"/>
<dbReference type="OrthoDB" id="66620at2759"/>
<proteinExistence type="predicted"/>
<dbReference type="PANTHER" id="PTHR19241">
    <property type="entry name" value="ATP-BINDING CASSETTE TRANSPORTER"/>
    <property type="match status" value="1"/>
</dbReference>
<name>A0A9Q1AQ59_9SAUR</name>
<evidence type="ECO:0000313" key="3">
    <source>
        <dbReference type="Proteomes" id="UP001142489"/>
    </source>
</evidence>
<accession>A0A9Q1AQ59</accession>